<keyword evidence="6" id="KW-1185">Reference proteome</keyword>
<gene>
    <name evidence="5" type="ORF">ACHAXA_002810</name>
</gene>
<protein>
    <recommendedName>
        <fullName evidence="4">SMP-30/Gluconolactonase/LRE-like region domain-containing protein</fullName>
    </recommendedName>
</protein>
<feature type="binding site" evidence="3">
    <location>
        <position position="198"/>
    </location>
    <ligand>
        <name>a divalent metal cation</name>
        <dbReference type="ChEBI" id="CHEBI:60240"/>
    </ligand>
</feature>
<evidence type="ECO:0000256" key="1">
    <source>
        <dbReference type="ARBA" id="ARBA00008853"/>
    </source>
</evidence>
<keyword evidence="3" id="KW-0479">Metal-binding</keyword>
<dbReference type="AlphaFoldDB" id="A0ABD3R8Y1"/>
<feature type="binding site" evidence="3">
    <location>
        <position position="91"/>
    </location>
    <ligand>
        <name>substrate</name>
    </ligand>
</feature>
<dbReference type="Pfam" id="PF08450">
    <property type="entry name" value="SGL"/>
    <property type="match status" value="1"/>
</dbReference>
<dbReference type="InterPro" id="IPR013658">
    <property type="entry name" value="SGL"/>
</dbReference>
<feature type="domain" description="SMP-30/Gluconolactonase/LRE-like region" evidence="4">
    <location>
        <begin position="25"/>
        <end position="255"/>
    </location>
</feature>
<evidence type="ECO:0000256" key="3">
    <source>
        <dbReference type="PIRSR" id="PIRSR605511-2"/>
    </source>
</evidence>
<evidence type="ECO:0000313" key="5">
    <source>
        <dbReference type="EMBL" id="KAL3806501.1"/>
    </source>
</evidence>
<dbReference type="EMBL" id="JALLPB020000795">
    <property type="protein sequence ID" value="KAL3806501.1"/>
    <property type="molecule type" value="Genomic_DNA"/>
</dbReference>
<organism evidence="5 6">
    <name type="scientific">Cyclostephanos tholiformis</name>
    <dbReference type="NCBI Taxonomy" id="382380"/>
    <lineage>
        <taxon>Eukaryota</taxon>
        <taxon>Sar</taxon>
        <taxon>Stramenopiles</taxon>
        <taxon>Ochrophyta</taxon>
        <taxon>Bacillariophyta</taxon>
        <taxon>Coscinodiscophyceae</taxon>
        <taxon>Thalassiosirophycidae</taxon>
        <taxon>Stephanodiscales</taxon>
        <taxon>Stephanodiscaceae</taxon>
        <taxon>Cyclostephanos</taxon>
    </lineage>
</organism>
<evidence type="ECO:0000256" key="2">
    <source>
        <dbReference type="PIRSR" id="PIRSR605511-1"/>
    </source>
</evidence>
<dbReference type="InterPro" id="IPR011042">
    <property type="entry name" value="6-blade_b-propeller_TolB-like"/>
</dbReference>
<accession>A0ABD3R8Y1</accession>
<evidence type="ECO:0000313" key="6">
    <source>
        <dbReference type="Proteomes" id="UP001530377"/>
    </source>
</evidence>
<dbReference type="InterPro" id="IPR005511">
    <property type="entry name" value="SMP-30"/>
</dbReference>
<dbReference type="Gene3D" id="2.120.10.30">
    <property type="entry name" value="TolB, C-terminal domain"/>
    <property type="match status" value="1"/>
</dbReference>
<dbReference type="PANTHER" id="PTHR10907">
    <property type="entry name" value="REGUCALCIN"/>
    <property type="match status" value="1"/>
</dbReference>
<name>A0ABD3R8Y1_9STRA</name>
<dbReference type="PRINTS" id="PR01790">
    <property type="entry name" value="SMP30FAMILY"/>
</dbReference>
<feature type="binding site" evidence="3">
    <location>
        <position position="93"/>
    </location>
    <ligand>
        <name>substrate</name>
    </ligand>
</feature>
<reference evidence="5 6" key="1">
    <citation type="submission" date="2024-10" db="EMBL/GenBank/DDBJ databases">
        <title>Updated reference genomes for cyclostephanoid diatoms.</title>
        <authorList>
            <person name="Roberts W.R."/>
            <person name="Alverson A.J."/>
        </authorList>
    </citation>
    <scope>NUCLEOTIDE SEQUENCE [LARGE SCALE GENOMIC DNA]</scope>
    <source>
        <strain evidence="5 6">AJA228-03</strain>
    </source>
</reference>
<dbReference type="Proteomes" id="UP001530377">
    <property type="component" value="Unassembled WGS sequence"/>
</dbReference>
<dbReference type="PANTHER" id="PTHR10907:SF47">
    <property type="entry name" value="REGUCALCIN"/>
    <property type="match status" value="1"/>
</dbReference>
<feature type="binding site" evidence="3">
    <location>
        <position position="148"/>
    </location>
    <ligand>
        <name>a divalent metal cation</name>
        <dbReference type="ChEBI" id="CHEBI:60240"/>
    </ligand>
</feature>
<proteinExistence type="inferred from homology"/>
<dbReference type="SUPFAM" id="SSF63829">
    <property type="entry name" value="Calcium-dependent phosphotriesterase"/>
    <property type="match status" value="1"/>
</dbReference>
<keyword evidence="3" id="KW-0862">Zinc</keyword>
<evidence type="ECO:0000259" key="4">
    <source>
        <dbReference type="Pfam" id="PF08450"/>
    </source>
</evidence>
<comment type="cofactor">
    <cofactor evidence="3">
        <name>Zn(2+)</name>
        <dbReference type="ChEBI" id="CHEBI:29105"/>
    </cofactor>
    <text evidence="3">Binds 1 divalent metal cation per subunit.</text>
</comment>
<feature type="active site" description="Proton donor/acceptor" evidence="2">
    <location>
        <position position="198"/>
    </location>
</feature>
<sequence>MTRLPPRRRIVVHVGRPGASQRATEGEVWRWNLVDPPYRRLMNTAIGCVGLVGQSNSVVVAGESGILLCNFDLASDPTHLVHRPDHGSTTRPNDGRVDRYGNLVLGMYNQYHRAGATEGENNAGLYRLSSRTLEWEEILLDYRFRVSNCICFSGDGRTMYFGDTPTRRVYAFDYDRYGPLSNRRLIWTMPSYIPGAPDGAQVDDKGRLWIAVTGGGMVVQLDPDTGVVETIVHVNANPTSVTFGGRNLDELFVTTRAPNGGGLWRVKMPSGVRGLPEPEFN</sequence>
<comment type="similarity">
    <text evidence="1">Belongs to the SMP-30/CGR1 family.</text>
</comment>
<comment type="caution">
    <text evidence="5">The sequence shown here is derived from an EMBL/GenBank/DDBJ whole genome shotgun (WGS) entry which is preliminary data.</text>
</comment>